<feature type="compositionally biased region" description="Polar residues" evidence="11">
    <location>
        <begin position="815"/>
        <end position="824"/>
    </location>
</feature>
<organism evidence="12 13">
    <name type="scientific">Blastomyces parvus</name>
    <dbReference type="NCBI Taxonomy" id="2060905"/>
    <lineage>
        <taxon>Eukaryota</taxon>
        <taxon>Fungi</taxon>
        <taxon>Dikarya</taxon>
        <taxon>Ascomycota</taxon>
        <taxon>Pezizomycotina</taxon>
        <taxon>Eurotiomycetes</taxon>
        <taxon>Eurotiomycetidae</taxon>
        <taxon>Onygenales</taxon>
        <taxon>Ajellomycetaceae</taxon>
        <taxon>Blastomyces</taxon>
    </lineage>
</organism>
<feature type="transmembrane region" description="Helical" evidence="10">
    <location>
        <begin position="728"/>
        <end position="751"/>
    </location>
</feature>
<evidence type="ECO:0000256" key="9">
    <source>
        <dbReference type="ARBA" id="ARBA00023136"/>
    </source>
</evidence>
<dbReference type="GO" id="GO:0005886">
    <property type="term" value="C:plasma membrane"/>
    <property type="evidence" value="ECO:0007669"/>
    <property type="project" value="InterPro"/>
</dbReference>
<feature type="region of interest" description="Disordered" evidence="11">
    <location>
        <begin position="146"/>
        <end position="391"/>
    </location>
</feature>
<keyword evidence="3 10" id="KW-0813">Transport</keyword>
<feature type="transmembrane region" description="Helical" evidence="10">
    <location>
        <begin position="45"/>
        <end position="67"/>
    </location>
</feature>
<feature type="transmembrane region" description="Helical" evidence="10">
    <location>
        <begin position="104"/>
        <end position="129"/>
    </location>
</feature>
<feature type="compositionally biased region" description="Basic and acidic residues" evidence="11">
    <location>
        <begin position="154"/>
        <end position="163"/>
    </location>
</feature>
<dbReference type="InterPro" id="IPR004773">
    <property type="entry name" value="K/Na_transp_Trk1/HKT1"/>
</dbReference>
<comment type="caution">
    <text evidence="12">The sequence shown here is derived from an EMBL/GenBank/DDBJ whole genome shotgun (WGS) entry which is preliminary data.</text>
</comment>
<evidence type="ECO:0000256" key="6">
    <source>
        <dbReference type="ARBA" id="ARBA00022958"/>
    </source>
</evidence>
<dbReference type="NCBIfam" id="TIGR00934">
    <property type="entry name" value="2a38euk"/>
    <property type="match status" value="1"/>
</dbReference>
<dbReference type="STRING" id="2060905.A0A2B7XMJ9"/>
<name>A0A2B7XMJ9_9EURO</name>
<feature type="transmembrane region" description="Helical" evidence="10">
    <location>
        <begin position="506"/>
        <end position="524"/>
    </location>
</feature>
<feature type="region of interest" description="Disordered" evidence="11">
    <location>
        <begin position="804"/>
        <end position="877"/>
    </location>
</feature>
<dbReference type="Pfam" id="PF02386">
    <property type="entry name" value="TrkH"/>
    <property type="match status" value="1"/>
</dbReference>
<evidence type="ECO:0000256" key="3">
    <source>
        <dbReference type="ARBA" id="ARBA00022448"/>
    </source>
</evidence>
<feature type="transmembrane region" description="Helical" evidence="10">
    <location>
        <begin position="699"/>
        <end position="716"/>
    </location>
</feature>
<dbReference type="EMBL" id="PDNC01000003">
    <property type="protein sequence ID" value="PGH09818.1"/>
    <property type="molecule type" value="Genomic_DNA"/>
</dbReference>
<comment type="similarity">
    <text evidence="2 10">Belongs to the TrkH potassium transport family.</text>
</comment>
<keyword evidence="6 10" id="KW-0630">Potassium</keyword>
<dbReference type="PANTHER" id="PTHR31064:SF30">
    <property type="entry name" value="HIGH-AFFINITY POTASSIUM TRANSPORT PROTEIN-RELATED"/>
    <property type="match status" value="1"/>
</dbReference>
<feature type="compositionally biased region" description="Basic and acidic residues" evidence="11">
    <location>
        <begin position="370"/>
        <end position="383"/>
    </location>
</feature>
<dbReference type="InterPro" id="IPR051143">
    <property type="entry name" value="TrkH_K-transport"/>
</dbReference>
<dbReference type="GO" id="GO:0140107">
    <property type="term" value="F:high-affinity potassium ion transmembrane transporter activity"/>
    <property type="evidence" value="ECO:0007669"/>
    <property type="project" value="TreeGrafter"/>
</dbReference>
<evidence type="ECO:0000256" key="7">
    <source>
        <dbReference type="ARBA" id="ARBA00022989"/>
    </source>
</evidence>
<comment type="subcellular location">
    <subcellularLocation>
        <location evidence="1">Membrane</location>
        <topology evidence="1">Multi-pass membrane protein</topology>
    </subcellularLocation>
</comment>
<dbReference type="InterPro" id="IPR015958">
    <property type="entry name" value="Trk1_fungi"/>
</dbReference>
<feature type="compositionally biased region" description="Low complexity" evidence="11">
    <location>
        <begin position="316"/>
        <end position="333"/>
    </location>
</feature>
<keyword evidence="13" id="KW-1185">Reference proteome</keyword>
<dbReference type="AlphaFoldDB" id="A0A2B7XMJ9"/>
<protein>
    <recommendedName>
        <fullName evidence="10">Potassium transport protein</fullName>
    </recommendedName>
</protein>
<accession>A0A2B7XMJ9</accession>
<dbReference type="InterPro" id="IPR003445">
    <property type="entry name" value="Cat_transpt"/>
</dbReference>
<keyword evidence="5 10" id="KW-0812">Transmembrane</keyword>
<feature type="compositionally biased region" description="Basic and acidic residues" evidence="11">
    <location>
        <begin position="268"/>
        <end position="279"/>
    </location>
</feature>
<evidence type="ECO:0000313" key="13">
    <source>
        <dbReference type="Proteomes" id="UP000224080"/>
    </source>
</evidence>
<evidence type="ECO:0000256" key="8">
    <source>
        <dbReference type="ARBA" id="ARBA00023065"/>
    </source>
</evidence>
<dbReference type="GO" id="GO:0030007">
    <property type="term" value="P:intracellular potassium ion homeostasis"/>
    <property type="evidence" value="ECO:0007669"/>
    <property type="project" value="UniProtKB-UniRule"/>
</dbReference>
<dbReference type="OrthoDB" id="9999863at2759"/>
<proteinExistence type="inferred from homology"/>
<sequence length="877" mass="98015">MSARPRPGLAKLRRAYFNSLEGFANVLHVLDSIRRRIPMIRSIRLNFLSLHYAYIIACAIACSVVIYPNGNMRYIDALLFGTGSATQSGLNPIDLNRLFTYQQVGLWFVSMITNPIVIHSFVVFMRLFWFEKRFQHVVREAKTLRRTKTRQRTMTRDAWDREAQAAGPNQDREGMGVRGKPIVLVRDGNTGQAQGGSAVPDVVKKPDPESTSESDKSPKSSPGGGSSSQIEGQTEREERGEVANASESPAADGSDRNVEFRTPQYLSPEHHIEFLEQQRKQTGALRIPSPREYDRGGVPQAVDDTDGGDLTQVRTSQSEQPPQSSPFSPSIRPSRGRHITIDEPNAVRVRSRTGTFPRTNSRRGQSQGGRETDTDFAPSERTRRGTLSSIFRSSSAQAADVDSSPYLSWEPTIGRNSAFVDLTEGQRNELGGIEYRALKVLAVVLICYFFLFHLLGIICLVPWILRTERFGNIVRDAGVGRPWWAIFTSGSSFNDQGFALTPDSMISFYDAIFPLLLLTFLIIIGNTGFPCMLRFIIWVLSHLVPTGSPAWEELRFLLDHPRRCFTLLFPRAATWWLFGVLVLLNVVDLIFFIILDLNDPEITRIPGGIRVVDGLFQAAATRTAGLAVVNLAEIHPAVQVSYMIMMYISVFPIAISVRRTNVYEEGSLGIYSYPDEDEEDETFGSKKFNYVGAHLRRQLSFDLWYIFLGLFIIAIVEGSRLDNTGENGFSMFAVLFEIISAYGTVGLSLGFPNTTTSLCAQFKPLSKLIIIAMEIRGRHRGLPYELDRAILLPSESLNRKELRDANKRLRRRGSAVSTLSAMTGQQPPPPNPPQQESGSSSAYQRDGPDGPRWLELTNRPTGAASNRIPLETHHEDV</sequence>
<keyword evidence="7 10" id="KW-1133">Transmembrane helix</keyword>
<evidence type="ECO:0000256" key="1">
    <source>
        <dbReference type="ARBA" id="ARBA00004141"/>
    </source>
</evidence>
<feature type="compositionally biased region" description="Polar residues" evidence="11">
    <location>
        <begin position="352"/>
        <end position="369"/>
    </location>
</feature>
<evidence type="ECO:0000256" key="4">
    <source>
        <dbReference type="ARBA" id="ARBA00022538"/>
    </source>
</evidence>
<keyword evidence="4 10" id="KW-0633">Potassium transport</keyword>
<feature type="transmembrane region" description="Helical" evidence="10">
    <location>
        <begin position="575"/>
        <end position="595"/>
    </location>
</feature>
<evidence type="ECO:0000256" key="5">
    <source>
        <dbReference type="ARBA" id="ARBA00022692"/>
    </source>
</evidence>
<evidence type="ECO:0000256" key="11">
    <source>
        <dbReference type="SAM" id="MobiDB-lite"/>
    </source>
</evidence>
<keyword evidence="8 10" id="KW-0406">Ion transport</keyword>
<feature type="compositionally biased region" description="Basic and acidic residues" evidence="11">
    <location>
        <begin position="202"/>
        <end position="218"/>
    </location>
</feature>
<reference evidence="12 13" key="1">
    <citation type="submission" date="2017-10" db="EMBL/GenBank/DDBJ databases">
        <title>Comparative genomics in systemic dimorphic fungi from Ajellomycetaceae.</title>
        <authorList>
            <person name="Munoz J.F."/>
            <person name="Mcewen J.G."/>
            <person name="Clay O.K."/>
            <person name="Cuomo C.A."/>
        </authorList>
    </citation>
    <scope>NUCLEOTIDE SEQUENCE [LARGE SCALE GENOMIC DNA]</scope>
    <source>
        <strain evidence="12 13">UAMH130</strain>
    </source>
</reference>
<dbReference type="GO" id="GO:1990573">
    <property type="term" value="P:potassium ion import across plasma membrane"/>
    <property type="evidence" value="ECO:0007669"/>
    <property type="project" value="TreeGrafter"/>
</dbReference>
<evidence type="ECO:0000256" key="10">
    <source>
        <dbReference type="PIRNR" id="PIRNR002450"/>
    </source>
</evidence>
<feature type="transmembrane region" description="Helical" evidence="10">
    <location>
        <begin position="440"/>
        <end position="465"/>
    </location>
</feature>
<evidence type="ECO:0000313" key="12">
    <source>
        <dbReference type="EMBL" id="PGH09818.1"/>
    </source>
</evidence>
<dbReference type="Proteomes" id="UP000224080">
    <property type="component" value="Unassembled WGS sequence"/>
</dbReference>
<evidence type="ECO:0000256" key="2">
    <source>
        <dbReference type="ARBA" id="ARBA00009137"/>
    </source>
</evidence>
<keyword evidence="9 10" id="KW-0472">Membrane</keyword>
<dbReference type="PIRSF" id="PIRSF002450">
    <property type="entry name" value="K+_transpter_TRK"/>
    <property type="match status" value="1"/>
</dbReference>
<gene>
    <name evidence="12" type="ORF">GX51_00505</name>
</gene>
<dbReference type="PANTHER" id="PTHR31064">
    <property type="entry name" value="POTASSIUM TRANSPORT PROTEIN DDB_G0292412-RELATED"/>
    <property type="match status" value="1"/>
</dbReference>